<comment type="subcellular location">
    <subcellularLocation>
        <location evidence="1">Cytoplasm</location>
    </subcellularLocation>
</comment>
<dbReference type="InterPro" id="IPR005623">
    <property type="entry name" value="Chaperone_NapD_NO3_reduct"/>
</dbReference>
<dbReference type="Pfam" id="PF03927">
    <property type="entry name" value="NapD"/>
    <property type="match status" value="1"/>
</dbReference>
<comment type="similarity">
    <text evidence="1">Belongs to the NapD family.</text>
</comment>
<dbReference type="GO" id="GO:0051224">
    <property type="term" value="P:negative regulation of protein transport"/>
    <property type="evidence" value="ECO:0007669"/>
    <property type="project" value="UniProtKB-UniRule"/>
</dbReference>
<organism evidence="2 3">
    <name type="scientific">Campylobacter hominis (strain ATCC BAA-381 / DSM 21671 / CCUG 45161 / LMG 19568 / NCTC 13146 / CH001A)</name>
    <dbReference type="NCBI Taxonomy" id="360107"/>
    <lineage>
        <taxon>Bacteria</taxon>
        <taxon>Pseudomonadati</taxon>
        <taxon>Campylobacterota</taxon>
        <taxon>Epsilonproteobacteria</taxon>
        <taxon>Campylobacterales</taxon>
        <taxon>Campylobacteraceae</taxon>
        <taxon>Campylobacter</taxon>
    </lineage>
</organism>
<keyword evidence="1" id="KW-0963">Cytoplasm</keyword>
<dbReference type="Gene3D" id="3.30.70.920">
    <property type="match status" value="1"/>
</dbReference>
<dbReference type="Proteomes" id="UP000002407">
    <property type="component" value="Chromosome"/>
</dbReference>
<evidence type="ECO:0000313" key="3">
    <source>
        <dbReference type="Proteomes" id="UP000002407"/>
    </source>
</evidence>
<dbReference type="GO" id="GO:0005048">
    <property type="term" value="F:signal sequence binding"/>
    <property type="evidence" value="ECO:0007669"/>
    <property type="project" value="UniProtKB-UniRule"/>
</dbReference>
<proteinExistence type="inferred from homology"/>
<dbReference type="HAMAP" id="MF_02200">
    <property type="entry name" value="NapD"/>
    <property type="match status" value="1"/>
</dbReference>
<comment type="function">
    <text evidence="1">Chaperone for NapA, the catalytic subunit of the periplasmic nitrate reductase. It binds directly and specifically to the twin-arginine signal peptide of NapA, preventing premature interaction with the Tat translocase and premature export.</text>
</comment>
<accession>A7I3Z3</accession>
<dbReference type="GO" id="GO:0005737">
    <property type="term" value="C:cytoplasm"/>
    <property type="evidence" value="ECO:0007669"/>
    <property type="project" value="UniProtKB-SubCell"/>
</dbReference>
<protein>
    <recommendedName>
        <fullName evidence="1">Chaperone NapD</fullName>
    </recommendedName>
    <alternativeName>
        <fullName evidence="1">NapA signal peptide-binding chaperone NapD</fullName>
    </alternativeName>
</protein>
<gene>
    <name evidence="1" type="primary">napD</name>
    <name evidence="2" type="ordered locus">CHAB381_1722</name>
</gene>
<dbReference type="STRING" id="360107.CHAB381_1722"/>
<reference evidence="3" key="1">
    <citation type="submission" date="2007-07" db="EMBL/GenBank/DDBJ databases">
        <title>Complete genome sequence of Campylobacter hominis ATCC BAA-381, a commensal isolated from the human gastrointestinal tract.</title>
        <authorList>
            <person name="Fouts D.E."/>
            <person name="Mongodin E.F."/>
            <person name="Puiu D."/>
            <person name="Sebastian Y."/>
            <person name="Miller W.G."/>
            <person name="Mandrell R.E."/>
            <person name="Nelson K.E."/>
        </authorList>
    </citation>
    <scope>NUCLEOTIDE SEQUENCE [LARGE SCALE GENOMIC DNA]</scope>
    <source>
        <strain evidence="3">ATCC BAA-381 / LMG 19568 / NCTC 13146 / CH001A</strain>
    </source>
</reference>
<dbReference type="RefSeq" id="WP_012109541.1">
    <property type="nucleotide sequence ID" value="NC_009714.1"/>
</dbReference>
<name>A7I3Z3_CAMHC</name>
<dbReference type="KEGG" id="cha:CHAB381_1722"/>
<evidence type="ECO:0000313" key="2">
    <source>
        <dbReference type="EMBL" id="ABS51456.1"/>
    </source>
</evidence>
<keyword evidence="3" id="KW-1185">Reference proteome</keyword>
<dbReference type="AlphaFoldDB" id="A7I3Z3"/>
<evidence type="ECO:0000256" key="1">
    <source>
        <dbReference type="HAMAP-Rule" id="MF_02200"/>
    </source>
</evidence>
<dbReference type="EMBL" id="CP000776">
    <property type="protein sequence ID" value="ABS51456.1"/>
    <property type="molecule type" value="Genomic_DNA"/>
</dbReference>
<sequence length="104" mass="11750">MNISSVIIRIKDDEKLKSTLQILNDFKGVEIVTHEKSKIIATIQSDKIDNQIAIFRAIEALENVEDVSMVFDYDDENFSQKDVSEILNSTKGAIKYSGDVNNKI</sequence>
<dbReference type="HOGENOM" id="CLU_155794_0_1_7"/>
<keyword evidence="1" id="KW-0143">Chaperone</keyword>
<comment type="subunit">
    <text evidence="1">Interacts with the cytoplasmic NapA precursor.</text>
</comment>